<dbReference type="GeneID" id="13395886"/>
<dbReference type="GO" id="GO:0004497">
    <property type="term" value="F:monooxygenase activity"/>
    <property type="evidence" value="ECO:0007669"/>
    <property type="project" value="UniProtKB-KW"/>
</dbReference>
<keyword evidence="3 7" id="KW-0560">Oxidoreductase</keyword>
<dbReference type="PANTHER" id="PTHR24303">
    <property type="entry name" value="HEME-BINDING MONOOXYGENASE FAMILY"/>
    <property type="match status" value="1"/>
</dbReference>
<dbReference type="GO" id="GO:0020037">
    <property type="term" value="F:heme binding"/>
    <property type="evidence" value="ECO:0007669"/>
    <property type="project" value="InterPro"/>
</dbReference>
<dbReference type="InterPro" id="IPR017972">
    <property type="entry name" value="Cyt_P450_CS"/>
</dbReference>
<comment type="similarity">
    <text evidence="7">Belongs to the cytochrome P450 family.</text>
</comment>
<name>F9X209_ZYMTI</name>
<keyword evidence="2 6" id="KW-0479">Metal-binding</keyword>
<dbReference type="GO" id="GO:0005506">
    <property type="term" value="F:iron ion binding"/>
    <property type="evidence" value="ECO:0007669"/>
    <property type="project" value="InterPro"/>
</dbReference>
<dbReference type="RefSeq" id="XP_003855807.1">
    <property type="nucleotide sequence ID" value="XM_003855759.1"/>
</dbReference>
<organism evidence="8 9">
    <name type="scientific">Zymoseptoria tritici (strain CBS 115943 / IPO323)</name>
    <name type="common">Speckled leaf blotch fungus</name>
    <name type="synonym">Septoria tritici</name>
    <dbReference type="NCBI Taxonomy" id="336722"/>
    <lineage>
        <taxon>Eukaryota</taxon>
        <taxon>Fungi</taxon>
        <taxon>Dikarya</taxon>
        <taxon>Ascomycota</taxon>
        <taxon>Pezizomycotina</taxon>
        <taxon>Dothideomycetes</taxon>
        <taxon>Dothideomycetidae</taxon>
        <taxon>Mycosphaerellales</taxon>
        <taxon>Mycosphaerellaceae</taxon>
        <taxon>Zymoseptoria</taxon>
    </lineage>
</organism>
<evidence type="ECO:0000313" key="9">
    <source>
        <dbReference type="Proteomes" id="UP000008062"/>
    </source>
</evidence>
<gene>
    <name evidence="8" type="primary">CYP-39</name>
    <name evidence="8" type="ORF">MYCGRDRAFT_36631</name>
</gene>
<evidence type="ECO:0000256" key="4">
    <source>
        <dbReference type="ARBA" id="ARBA00023004"/>
    </source>
</evidence>
<dbReference type="Pfam" id="PF00067">
    <property type="entry name" value="p450"/>
    <property type="match status" value="1"/>
</dbReference>
<dbReference type="Proteomes" id="UP000008062">
    <property type="component" value="Chromosome 2"/>
</dbReference>
<keyword evidence="9" id="KW-1185">Reference proteome</keyword>
<reference evidence="8 9" key="1">
    <citation type="journal article" date="2011" name="PLoS Genet.">
        <title>Finished genome of the fungal wheat pathogen Mycosphaerella graminicola reveals dispensome structure, chromosome plasticity, and stealth pathogenesis.</title>
        <authorList>
            <person name="Goodwin S.B."/>
            <person name="Ben M'barek S."/>
            <person name="Dhillon B."/>
            <person name="Wittenberg A.H.J."/>
            <person name="Crane C.F."/>
            <person name="Hane J.K."/>
            <person name="Foster A.J."/>
            <person name="Van der Lee T.A.J."/>
            <person name="Grimwood J."/>
            <person name="Aerts A."/>
            <person name="Antoniw J."/>
            <person name="Bailey A."/>
            <person name="Bluhm B."/>
            <person name="Bowler J."/>
            <person name="Bristow J."/>
            <person name="van der Burgt A."/>
            <person name="Canto-Canche B."/>
            <person name="Churchill A.C.L."/>
            <person name="Conde-Ferraez L."/>
            <person name="Cools H.J."/>
            <person name="Coutinho P.M."/>
            <person name="Csukai M."/>
            <person name="Dehal P."/>
            <person name="De Wit P."/>
            <person name="Donzelli B."/>
            <person name="van de Geest H.C."/>
            <person name="van Ham R.C.H.J."/>
            <person name="Hammond-Kosack K.E."/>
            <person name="Henrissat B."/>
            <person name="Kilian A."/>
            <person name="Kobayashi A.K."/>
            <person name="Koopmann E."/>
            <person name="Kourmpetis Y."/>
            <person name="Kuzniar A."/>
            <person name="Lindquist E."/>
            <person name="Lombard V."/>
            <person name="Maliepaard C."/>
            <person name="Martins N."/>
            <person name="Mehrabi R."/>
            <person name="Nap J.P.H."/>
            <person name="Ponomarenko A."/>
            <person name="Rudd J.J."/>
            <person name="Salamov A."/>
            <person name="Schmutz J."/>
            <person name="Schouten H.J."/>
            <person name="Shapiro H."/>
            <person name="Stergiopoulos I."/>
            <person name="Torriani S.F.F."/>
            <person name="Tu H."/>
            <person name="de Vries R.P."/>
            <person name="Waalwijk C."/>
            <person name="Ware S.B."/>
            <person name="Wiebenga A."/>
            <person name="Zwiers L.-H."/>
            <person name="Oliver R.P."/>
            <person name="Grigoriev I.V."/>
            <person name="Kema G.H.J."/>
        </authorList>
    </citation>
    <scope>NUCLEOTIDE SEQUENCE [LARGE SCALE GENOMIC DNA]</scope>
    <source>
        <strain evidence="9">CBS 115943 / IPO323</strain>
    </source>
</reference>
<dbReference type="KEGG" id="ztr:MYCGRDRAFT_36631"/>
<dbReference type="OMA" id="QCMGRYV"/>
<dbReference type="EMBL" id="CM001197">
    <property type="protein sequence ID" value="EGP90783.1"/>
    <property type="molecule type" value="Genomic_DNA"/>
</dbReference>
<dbReference type="GO" id="GO:0016705">
    <property type="term" value="F:oxidoreductase activity, acting on paired donors, with incorporation or reduction of molecular oxygen"/>
    <property type="evidence" value="ECO:0007669"/>
    <property type="project" value="InterPro"/>
</dbReference>
<dbReference type="SUPFAM" id="SSF48264">
    <property type="entry name" value="Cytochrome P450"/>
    <property type="match status" value="1"/>
</dbReference>
<dbReference type="InterPro" id="IPR001128">
    <property type="entry name" value="Cyt_P450"/>
</dbReference>
<dbReference type="InParanoid" id="F9X209"/>
<dbReference type="PRINTS" id="PR00463">
    <property type="entry name" value="EP450I"/>
</dbReference>
<protein>
    <submittedName>
        <fullName evidence="8">P450 monooxygenase</fullName>
    </submittedName>
</protein>
<dbReference type="Gene3D" id="1.10.630.10">
    <property type="entry name" value="Cytochrome P450"/>
    <property type="match status" value="1"/>
</dbReference>
<dbReference type="eggNOG" id="KOG0157">
    <property type="taxonomic scope" value="Eukaryota"/>
</dbReference>
<evidence type="ECO:0000256" key="6">
    <source>
        <dbReference type="PIRSR" id="PIRSR602401-1"/>
    </source>
</evidence>
<evidence type="ECO:0000256" key="2">
    <source>
        <dbReference type="ARBA" id="ARBA00022723"/>
    </source>
</evidence>
<evidence type="ECO:0000313" key="8">
    <source>
        <dbReference type="EMBL" id="EGP90783.1"/>
    </source>
</evidence>
<dbReference type="InterPro" id="IPR036396">
    <property type="entry name" value="Cyt_P450_sf"/>
</dbReference>
<evidence type="ECO:0000256" key="5">
    <source>
        <dbReference type="ARBA" id="ARBA00023033"/>
    </source>
</evidence>
<evidence type="ECO:0000256" key="7">
    <source>
        <dbReference type="RuleBase" id="RU000461"/>
    </source>
</evidence>
<dbReference type="InterPro" id="IPR002401">
    <property type="entry name" value="Cyt_P450_E_grp-I"/>
</dbReference>
<sequence>MQGVLRRKHRVASLDGTREIPTCTYQWPDGQGDRAKFLEGGTNSVRWEEAHGPIYRLWSGMRPEIVLTQPHQVQRVFKDSANHIKAPANNSGCYMDKLLGSCLGLISGKSWRALRDVVEPPFGHKAMGSLTREIERQVGEHIRKLSTTGRPAHGRLHPTEDLKMLPFWILCRAIYGPLPLHLVEQIEAMIPLREAAFRRVISGGIHRFCFFRFVSTHARDQLVRLQKDWRAFNQSALEYARIHAEKAPIIAMWDAVAEGKVSEVQVLQTLDEMLFANLDVTIGGLSWNFVFLAASPADQSRLRAEILSVNKEGCLEQYVQSSHSHLGRCVLESSRLRPLAAFSVPQSSRSTVVLDGFVIPEGTDFIVDTHALNIRGKLWSPDNLEFRPERFSQLKPTDLRYAFWRFGFGPRQCLGRHIADLIIRHTVVQIVQRFELAILDDKAWERDKAMWISCPDFELSCRGLDAGDSEERDDPLAICDPHRAVCPGQV</sequence>
<dbReference type="HOGENOM" id="CLU_042557_2_0_1"/>
<dbReference type="AlphaFoldDB" id="F9X209"/>
<dbReference type="CDD" id="cd20615">
    <property type="entry name" value="CYP_GliC-like"/>
    <property type="match status" value="1"/>
</dbReference>
<accession>F9X209</accession>
<evidence type="ECO:0000256" key="3">
    <source>
        <dbReference type="ARBA" id="ARBA00023002"/>
    </source>
</evidence>
<feature type="binding site" description="axial binding residue" evidence="6">
    <location>
        <position position="413"/>
    </location>
    <ligand>
        <name>heme</name>
        <dbReference type="ChEBI" id="CHEBI:30413"/>
    </ligand>
    <ligandPart>
        <name>Fe</name>
        <dbReference type="ChEBI" id="CHEBI:18248"/>
    </ligandPart>
</feature>
<dbReference type="OrthoDB" id="3650045at2759"/>
<evidence type="ECO:0000256" key="1">
    <source>
        <dbReference type="ARBA" id="ARBA00001971"/>
    </source>
</evidence>
<dbReference type="PROSITE" id="PS00086">
    <property type="entry name" value="CYTOCHROME_P450"/>
    <property type="match status" value="1"/>
</dbReference>
<keyword evidence="6 7" id="KW-0349">Heme</keyword>
<keyword evidence="5 7" id="KW-0503">Monooxygenase</keyword>
<proteinExistence type="inferred from homology"/>
<comment type="cofactor">
    <cofactor evidence="1 6">
        <name>heme</name>
        <dbReference type="ChEBI" id="CHEBI:30413"/>
    </cofactor>
</comment>
<keyword evidence="4 6" id="KW-0408">Iron</keyword>
<dbReference type="PANTHER" id="PTHR24303:SF31">
    <property type="entry name" value="CYTOCHROME P450 307A1-RELATED"/>
    <property type="match status" value="1"/>
</dbReference>